<dbReference type="EMBL" id="OZ021740">
    <property type="protein sequence ID" value="CAK9324347.1"/>
    <property type="molecule type" value="Genomic_DNA"/>
</dbReference>
<evidence type="ECO:0000313" key="1">
    <source>
        <dbReference type="EMBL" id="CAK9324347.1"/>
    </source>
</evidence>
<accession>A0ABP0YUZ2</accession>
<protein>
    <submittedName>
        <fullName evidence="1">Uncharacterized protein</fullName>
    </submittedName>
</protein>
<keyword evidence="2" id="KW-1185">Reference proteome</keyword>
<sequence length="158" mass="18003">MYATHLGLFGPNKVEHWAEVGFLKSSLSPPLNISIFSIFQRRRLPYKPPFQDLHLIPPYSINPYDFPSPLTLPLPLAAPRVVDNKLVEGRWEVGLESFIWSGHSFRFSLRCRVPIGKFHSERRLFILSSPSSSSWCAASFLCMGFIPPRAQIRFIGCV</sequence>
<organism evidence="1 2">
    <name type="scientific">Citrullus colocynthis</name>
    <name type="common">colocynth</name>
    <dbReference type="NCBI Taxonomy" id="252529"/>
    <lineage>
        <taxon>Eukaryota</taxon>
        <taxon>Viridiplantae</taxon>
        <taxon>Streptophyta</taxon>
        <taxon>Embryophyta</taxon>
        <taxon>Tracheophyta</taxon>
        <taxon>Spermatophyta</taxon>
        <taxon>Magnoliopsida</taxon>
        <taxon>eudicotyledons</taxon>
        <taxon>Gunneridae</taxon>
        <taxon>Pentapetalae</taxon>
        <taxon>rosids</taxon>
        <taxon>fabids</taxon>
        <taxon>Cucurbitales</taxon>
        <taxon>Cucurbitaceae</taxon>
        <taxon>Benincaseae</taxon>
        <taxon>Citrullus</taxon>
    </lineage>
</organism>
<gene>
    <name evidence="1" type="ORF">CITCOLO1_LOCUS16581</name>
</gene>
<dbReference type="Proteomes" id="UP001642487">
    <property type="component" value="Chromosome 6"/>
</dbReference>
<reference evidence="1 2" key="1">
    <citation type="submission" date="2024-03" db="EMBL/GenBank/DDBJ databases">
        <authorList>
            <person name="Gkanogiannis A."/>
            <person name="Becerra Lopez-Lavalle L."/>
        </authorList>
    </citation>
    <scope>NUCLEOTIDE SEQUENCE [LARGE SCALE GENOMIC DNA]</scope>
</reference>
<name>A0ABP0YUZ2_9ROSI</name>
<proteinExistence type="predicted"/>
<evidence type="ECO:0000313" key="2">
    <source>
        <dbReference type="Proteomes" id="UP001642487"/>
    </source>
</evidence>